<keyword evidence="2" id="KW-1185">Reference proteome</keyword>
<comment type="caution">
    <text evidence="1">The sequence shown here is derived from an EMBL/GenBank/DDBJ whole genome shotgun (WGS) entry which is preliminary data.</text>
</comment>
<dbReference type="Proteomes" id="UP001165960">
    <property type="component" value="Unassembled WGS sequence"/>
</dbReference>
<evidence type="ECO:0000313" key="2">
    <source>
        <dbReference type="Proteomes" id="UP001165960"/>
    </source>
</evidence>
<gene>
    <name evidence="1" type="ORF">DSO57_1007622</name>
</gene>
<proteinExistence type="predicted"/>
<evidence type="ECO:0000313" key="1">
    <source>
        <dbReference type="EMBL" id="KAJ9078325.1"/>
    </source>
</evidence>
<accession>A0ACC2TU85</accession>
<protein>
    <submittedName>
        <fullName evidence="1">Uncharacterized protein</fullName>
    </submittedName>
</protein>
<organism evidence="1 2">
    <name type="scientific">Entomophthora muscae</name>
    <dbReference type="NCBI Taxonomy" id="34485"/>
    <lineage>
        <taxon>Eukaryota</taxon>
        <taxon>Fungi</taxon>
        <taxon>Fungi incertae sedis</taxon>
        <taxon>Zoopagomycota</taxon>
        <taxon>Entomophthoromycotina</taxon>
        <taxon>Entomophthoromycetes</taxon>
        <taxon>Entomophthorales</taxon>
        <taxon>Entomophthoraceae</taxon>
        <taxon>Entomophthora</taxon>
    </lineage>
</organism>
<dbReference type="EMBL" id="QTSX02002152">
    <property type="protein sequence ID" value="KAJ9078325.1"/>
    <property type="molecule type" value="Genomic_DNA"/>
</dbReference>
<name>A0ACC2TU85_9FUNG</name>
<reference evidence="1" key="1">
    <citation type="submission" date="2022-04" db="EMBL/GenBank/DDBJ databases">
        <title>Genome of the entomopathogenic fungus Entomophthora muscae.</title>
        <authorList>
            <person name="Elya C."/>
            <person name="Lovett B.R."/>
            <person name="Lee E."/>
            <person name="Macias A.M."/>
            <person name="Hajek A.E."/>
            <person name="De Bivort B.L."/>
            <person name="Kasson M.T."/>
            <person name="De Fine Licht H.H."/>
            <person name="Stajich J.E."/>
        </authorList>
    </citation>
    <scope>NUCLEOTIDE SEQUENCE</scope>
    <source>
        <strain evidence="1">Berkeley</strain>
    </source>
</reference>
<sequence>MVNSSPRTPQNHTPLRQNNPSRHLSSIDEEQAPVYPGRLVAGRYYLRPQPREELHGAGPDVTSNTPLRKSKLDRSDEEFARYLSLENQTLSRSSAKASQEATNTNVVAWLSVLCWPLFFGLRIVLWLIGSAFSCLKWAATALVCIILNGHRIALVVHAIGTVLVATFLYSSGGPYDGFSSPYITTDSANQHEFLKRFDQFTQGFIDSQALKEKAETILSAHGIHAEPEVVELFSSGYPYKVFSKTKYAHMYGSLLPKVFQENKLWVSTKRVAFHEAQMLIKSHPTLNFLEADPETGSFRLATHVPFSPGFEANVLLLTTARTIKRVHDQLLSVWIEPGKEGTWEDFVTCLKPYVLPVVEQTVVRLAHDSQVVPHERATYIMSLHHRLMKISPYLTDMPVIAKLLGDYFALLAVESQIALLATPLPQIPVPITTSRVLVRFTAFSNHLLTNFYRILQPNFASEYIGTRIVRPDTPRYRPPVFAAAHRLMDASQALREGMAPGECWAFSPKGGKLSFRLPLEVSPKRFIIHHPEPSQELPPSFIQLLVHAPIEDGSQREWEIMYEGPLEWHPAPNASFRHAAIQIPQPSPAASHFRLIASIAGDDIADDSFGCVYKIDLQGTLPAADNRHVGFF</sequence>